<evidence type="ECO:0000313" key="10">
    <source>
        <dbReference type="Proteomes" id="UP000678393"/>
    </source>
</evidence>
<evidence type="ECO:0000256" key="4">
    <source>
        <dbReference type="ARBA" id="ARBA00023242"/>
    </source>
</evidence>
<evidence type="ECO:0000256" key="2">
    <source>
        <dbReference type="ARBA" id="ARBA00023125"/>
    </source>
</evidence>
<dbReference type="PANTHER" id="PTHR24324">
    <property type="entry name" value="HOMEOBOX PROTEIN HHEX"/>
    <property type="match status" value="1"/>
</dbReference>
<proteinExistence type="predicted"/>
<dbReference type="GO" id="GO:0005634">
    <property type="term" value="C:nucleus"/>
    <property type="evidence" value="ECO:0007669"/>
    <property type="project" value="UniProtKB-SubCell"/>
</dbReference>
<feature type="region of interest" description="Disordered" evidence="7">
    <location>
        <begin position="265"/>
        <end position="337"/>
    </location>
</feature>
<dbReference type="EMBL" id="CAJHNH020007778">
    <property type="protein sequence ID" value="CAG5134951.1"/>
    <property type="molecule type" value="Genomic_DNA"/>
</dbReference>
<accession>A0A8S4A9I5</accession>
<dbReference type="PRINTS" id="PR00024">
    <property type="entry name" value="HOMEOBOX"/>
</dbReference>
<dbReference type="FunFam" id="1.10.10.60:FF:000721">
    <property type="entry name" value="Hematopoietically-expressed homeobox protein HHEX"/>
    <property type="match status" value="1"/>
</dbReference>
<comment type="caution">
    <text evidence="9">The sequence shown here is derived from an EMBL/GenBank/DDBJ whole genome shotgun (WGS) entry which is preliminary data.</text>
</comment>
<dbReference type="GO" id="GO:0000978">
    <property type="term" value="F:RNA polymerase II cis-regulatory region sequence-specific DNA binding"/>
    <property type="evidence" value="ECO:0007669"/>
    <property type="project" value="TreeGrafter"/>
</dbReference>
<dbReference type="InterPro" id="IPR020479">
    <property type="entry name" value="HD_metazoa"/>
</dbReference>
<feature type="compositionally biased region" description="Acidic residues" evidence="7">
    <location>
        <begin position="306"/>
        <end position="328"/>
    </location>
</feature>
<evidence type="ECO:0000256" key="5">
    <source>
        <dbReference type="PROSITE-ProRule" id="PRU00108"/>
    </source>
</evidence>
<dbReference type="InterPro" id="IPR009057">
    <property type="entry name" value="Homeodomain-like_sf"/>
</dbReference>
<dbReference type="Gene3D" id="1.10.10.60">
    <property type="entry name" value="Homeodomain-like"/>
    <property type="match status" value="1"/>
</dbReference>
<keyword evidence="10" id="KW-1185">Reference proteome</keyword>
<feature type="compositionally biased region" description="Low complexity" evidence="7">
    <location>
        <begin position="73"/>
        <end position="93"/>
    </location>
</feature>
<protein>
    <recommendedName>
        <fullName evidence="8">Homeobox domain-containing protein</fullName>
    </recommendedName>
</protein>
<evidence type="ECO:0000256" key="1">
    <source>
        <dbReference type="ARBA" id="ARBA00004123"/>
    </source>
</evidence>
<dbReference type="Proteomes" id="UP000678393">
    <property type="component" value="Unassembled WGS sequence"/>
</dbReference>
<dbReference type="InterPro" id="IPR017970">
    <property type="entry name" value="Homeobox_CS"/>
</dbReference>
<dbReference type="InterPro" id="IPR001356">
    <property type="entry name" value="HD"/>
</dbReference>
<comment type="subcellular location">
    <subcellularLocation>
        <location evidence="1 5 6">Nucleus</location>
    </subcellularLocation>
</comment>
<dbReference type="Pfam" id="PF00046">
    <property type="entry name" value="Homeodomain"/>
    <property type="match status" value="1"/>
</dbReference>
<dbReference type="PROSITE" id="PS50071">
    <property type="entry name" value="HOMEOBOX_2"/>
    <property type="match status" value="1"/>
</dbReference>
<evidence type="ECO:0000313" key="9">
    <source>
        <dbReference type="EMBL" id="CAG5134951.1"/>
    </source>
</evidence>
<feature type="compositionally biased region" description="Basic and acidic residues" evidence="7">
    <location>
        <begin position="283"/>
        <end position="293"/>
    </location>
</feature>
<feature type="DNA-binding region" description="Homeobox" evidence="5">
    <location>
        <begin position="210"/>
        <end position="269"/>
    </location>
</feature>
<dbReference type="SMART" id="SM00389">
    <property type="entry name" value="HOX"/>
    <property type="match status" value="1"/>
</dbReference>
<keyword evidence="4 5" id="KW-0539">Nucleus</keyword>
<evidence type="ECO:0000259" key="8">
    <source>
        <dbReference type="PROSITE" id="PS50071"/>
    </source>
</evidence>
<feature type="domain" description="Homeobox" evidence="8">
    <location>
        <begin position="208"/>
        <end position="268"/>
    </location>
</feature>
<reference evidence="9" key="1">
    <citation type="submission" date="2021-04" db="EMBL/GenBank/DDBJ databases">
        <authorList>
            <consortium name="Molecular Ecology Group"/>
        </authorList>
    </citation>
    <scope>NUCLEOTIDE SEQUENCE</scope>
</reference>
<gene>
    <name evidence="9" type="ORF">CUNI_LOCUS20509</name>
</gene>
<dbReference type="SUPFAM" id="SSF46689">
    <property type="entry name" value="Homeodomain-like"/>
    <property type="match status" value="1"/>
</dbReference>
<name>A0A8S4A9I5_9EUPU</name>
<dbReference type="InterPro" id="IPR051000">
    <property type="entry name" value="Homeobox_DNA-bind_prot"/>
</dbReference>
<dbReference type="OrthoDB" id="6159439at2759"/>
<evidence type="ECO:0000256" key="7">
    <source>
        <dbReference type="SAM" id="MobiDB-lite"/>
    </source>
</evidence>
<evidence type="ECO:0000256" key="3">
    <source>
        <dbReference type="ARBA" id="ARBA00023155"/>
    </source>
</evidence>
<dbReference type="AlphaFoldDB" id="A0A8S4A9I5"/>
<dbReference type="GO" id="GO:0030154">
    <property type="term" value="P:cell differentiation"/>
    <property type="evidence" value="ECO:0007669"/>
    <property type="project" value="TreeGrafter"/>
</dbReference>
<feature type="compositionally biased region" description="Polar residues" evidence="7">
    <location>
        <begin position="271"/>
        <end position="282"/>
    </location>
</feature>
<dbReference type="PANTHER" id="PTHR24324:SF5">
    <property type="entry name" value="HEMATOPOIETICALLY-EXPRESSED HOMEOBOX PROTEIN HHEX"/>
    <property type="match status" value="1"/>
</dbReference>
<dbReference type="GO" id="GO:0000981">
    <property type="term" value="F:DNA-binding transcription factor activity, RNA polymerase II-specific"/>
    <property type="evidence" value="ECO:0007669"/>
    <property type="project" value="InterPro"/>
</dbReference>
<keyword evidence="3 5" id="KW-0371">Homeobox</keyword>
<feature type="region of interest" description="Disordered" evidence="7">
    <location>
        <begin position="73"/>
        <end position="120"/>
    </location>
</feature>
<sequence length="337" mass="37470">MIHHLPQHHSQLASVYTSLPAGVPTGLNCNTRESTSPPSSGHSSFLIDDILGISRPAVSSQYTVPSSSPSVLSLSSSSRLSSSSPSPLPLSSSAPGSVRLHGQPTHHLSRPTPVNPTTLNQRTPLTISNAAPMSGNAVYKPVAMYDPAIMQYAYLNCQLNYNNALVNQLYTVPYGRPELAFFDRSNAFAKVGPKPWHFWSPFLQRPLHKRKGGQVRFSNDQTVELEKKFEGHKYLSPPERKKLAKSLQLTERQVKTWFQNRRAKWRRLKQESPSGDCSSQTERSGKTTPDHSQRSHHSGHSSDEAAEHDDDFEDDDDDINVSEDEIDVVDEKTHPLT</sequence>
<keyword evidence="2 5" id="KW-0238">DNA-binding</keyword>
<organism evidence="9 10">
    <name type="scientific">Candidula unifasciata</name>
    <dbReference type="NCBI Taxonomy" id="100452"/>
    <lineage>
        <taxon>Eukaryota</taxon>
        <taxon>Metazoa</taxon>
        <taxon>Spiralia</taxon>
        <taxon>Lophotrochozoa</taxon>
        <taxon>Mollusca</taxon>
        <taxon>Gastropoda</taxon>
        <taxon>Heterobranchia</taxon>
        <taxon>Euthyneura</taxon>
        <taxon>Panpulmonata</taxon>
        <taxon>Eupulmonata</taxon>
        <taxon>Stylommatophora</taxon>
        <taxon>Helicina</taxon>
        <taxon>Helicoidea</taxon>
        <taxon>Geomitridae</taxon>
        <taxon>Candidula</taxon>
    </lineage>
</organism>
<dbReference type="CDD" id="cd00086">
    <property type="entry name" value="homeodomain"/>
    <property type="match status" value="1"/>
</dbReference>
<evidence type="ECO:0000256" key="6">
    <source>
        <dbReference type="RuleBase" id="RU000682"/>
    </source>
</evidence>
<dbReference type="PROSITE" id="PS00027">
    <property type="entry name" value="HOMEOBOX_1"/>
    <property type="match status" value="1"/>
</dbReference>